<keyword evidence="1" id="KW-0808">Transferase</keyword>
<dbReference type="InterPro" id="IPR013653">
    <property type="entry name" value="GCN5-like_dom"/>
</dbReference>
<dbReference type="InterPro" id="IPR016181">
    <property type="entry name" value="Acyl_CoA_acyltransferase"/>
</dbReference>
<dbReference type="Gene3D" id="3.40.630.30">
    <property type="match status" value="2"/>
</dbReference>
<protein>
    <recommendedName>
        <fullName evidence="1">Glycine N-acyltransferase-like protein</fullName>
        <ecNumber evidence="1">2.3.1.-</ecNumber>
    </recommendedName>
</protein>
<dbReference type="SUPFAM" id="SSF55729">
    <property type="entry name" value="Acyl-CoA N-acyltransferases (Nat)"/>
    <property type="match status" value="1"/>
</dbReference>
<dbReference type="EC" id="2.3.1.-" evidence="1"/>
<comment type="similarity">
    <text evidence="1">Belongs to the glycine N-acyltransferase family.</text>
</comment>
<organism evidence="3 4">
    <name type="scientific">Loxostege sticticalis</name>
    <name type="common">Beet webworm moth</name>
    <dbReference type="NCBI Taxonomy" id="481309"/>
    <lineage>
        <taxon>Eukaryota</taxon>
        <taxon>Metazoa</taxon>
        <taxon>Ecdysozoa</taxon>
        <taxon>Arthropoda</taxon>
        <taxon>Hexapoda</taxon>
        <taxon>Insecta</taxon>
        <taxon>Pterygota</taxon>
        <taxon>Neoptera</taxon>
        <taxon>Endopterygota</taxon>
        <taxon>Lepidoptera</taxon>
        <taxon>Glossata</taxon>
        <taxon>Ditrysia</taxon>
        <taxon>Pyraloidea</taxon>
        <taxon>Crambidae</taxon>
        <taxon>Pyraustinae</taxon>
        <taxon>Loxostege</taxon>
    </lineage>
</organism>
<reference evidence="3 4" key="1">
    <citation type="submission" date="2024-06" db="EMBL/GenBank/DDBJ databases">
        <title>A chromosome-level genome assembly of beet webworm, Loxostege sticticalis.</title>
        <authorList>
            <person name="Zhang Y."/>
        </authorList>
    </citation>
    <scope>NUCLEOTIDE SEQUENCE [LARGE SCALE GENOMIC DNA]</scope>
    <source>
        <strain evidence="3">AQ028</strain>
        <tissue evidence="3">Male pupae</tissue>
    </source>
</reference>
<gene>
    <name evidence="3" type="ORF">ABMA28_006237</name>
</gene>
<dbReference type="GO" id="GO:0016410">
    <property type="term" value="F:N-acyltransferase activity"/>
    <property type="evidence" value="ECO:0007669"/>
    <property type="project" value="UniProtKB-UniRule"/>
</dbReference>
<evidence type="ECO:0000313" key="3">
    <source>
        <dbReference type="EMBL" id="KAL0820337.1"/>
    </source>
</evidence>
<proteinExistence type="inferred from homology"/>
<dbReference type="PANTHER" id="PTHR15298">
    <property type="entry name" value="L-COA N-ACYLTRANSFERASE-RELATED"/>
    <property type="match status" value="1"/>
</dbReference>
<evidence type="ECO:0000256" key="1">
    <source>
        <dbReference type="RuleBase" id="RU368002"/>
    </source>
</evidence>
<dbReference type="Proteomes" id="UP001549921">
    <property type="component" value="Unassembled WGS sequence"/>
</dbReference>
<evidence type="ECO:0000313" key="4">
    <source>
        <dbReference type="Proteomes" id="UP001549921"/>
    </source>
</evidence>
<dbReference type="PROSITE" id="PS51186">
    <property type="entry name" value="GNAT"/>
    <property type="match status" value="1"/>
</dbReference>
<dbReference type="EMBL" id="JBEDNZ010000019">
    <property type="protein sequence ID" value="KAL0820337.1"/>
    <property type="molecule type" value="Genomic_DNA"/>
</dbReference>
<dbReference type="InterPro" id="IPR010313">
    <property type="entry name" value="Glycine_N-acyltransferase"/>
</dbReference>
<dbReference type="Pfam" id="PF08445">
    <property type="entry name" value="FR47"/>
    <property type="match status" value="1"/>
</dbReference>
<accession>A0ABD0SL57</accession>
<sequence length="283" mass="32795">MSDASDPLQFLPMDKWESLELVFKDDWPRGISAYTVLQAQRALVEKGLGYGFDVYCPYGDVSNGMVALNKKFNFYEVWIQCPTDDTKQLENAILSSNVIDWSKEIMVPILPQHVFEVLLRVTQKKGVLCERDRYPPLDLVIYEKTKPPFKNICLPKGIRFGPVLKEDIDMVDSTWIVRYEGSKWLFNLLIKADQSFALYKDEELVSYVFISEVGILAHLYTTDNHRGKGYATLLLKLLCNKYLEEKRDLFGYCERGNENALRLYESLGFDTLHYIRYAPVNPK</sequence>
<evidence type="ECO:0000259" key="2">
    <source>
        <dbReference type="PROSITE" id="PS51186"/>
    </source>
</evidence>
<dbReference type="CDD" id="cd04301">
    <property type="entry name" value="NAT_SF"/>
    <property type="match status" value="1"/>
</dbReference>
<dbReference type="AlphaFoldDB" id="A0ABD0SL57"/>
<dbReference type="PANTHER" id="PTHR15298:SF1">
    <property type="entry name" value="GLYCINE N-ACYLTRANSFERASE-LIKE PROTEIN"/>
    <property type="match status" value="1"/>
</dbReference>
<feature type="domain" description="N-acetyltransferase" evidence="2">
    <location>
        <begin position="158"/>
        <end position="283"/>
    </location>
</feature>
<keyword evidence="1" id="KW-0012">Acyltransferase</keyword>
<name>A0ABD0SL57_LOXSC</name>
<comment type="caution">
    <text evidence="3">The sequence shown here is derived from an EMBL/GenBank/DDBJ whole genome shotgun (WGS) entry which is preliminary data.</text>
</comment>
<dbReference type="InterPro" id="IPR000182">
    <property type="entry name" value="GNAT_dom"/>
</dbReference>